<name>A0A317ZLH1_9BACT</name>
<keyword evidence="2" id="KW-1185">Reference proteome</keyword>
<dbReference type="OrthoDB" id="8479124at2"/>
<protein>
    <recommendedName>
        <fullName evidence="3">DUF5672 domain-containing protein</fullName>
    </recommendedName>
</protein>
<proteinExistence type="predicted"/>
<dbReference type="SUPFAM" id="SSF53448">
    <property type="entry name" value="Nucleotide-diphospho-sugar transferases"/>
    <property type="match status" value="1"/>
</dbReference>
<gene>
    <name evidence="1" type="ORF">DDZ13_06685</name>
</gene>
<dbReference type="InterPro" id="IPR029044">
    <property type="entry name" value="Nucleotide-diphossugar_trans"/>
</dbReference>
<accession>A0A317ZLH1</accession>
<dbReference type="AlphaFoldDB" id="A0A317ZLH1"/>
<dbReference type="Gene3D" id="3.90.550.10">
    <property type="entry name" value="Spore Coat Polysaccharide Biosynthesis Protein SpsA, Chain A"/>
    <property type="match status" value="1"/>
</dbReference>
<evidence type="ECO:0000313" key="1">
    <source>
        <dbReference type="EMBL" id="PXA04221.1"/>
    </source>
</evidence>
<evidence type="ECO:0000313" key="2">
    <source>
        <dbReference type="Proteomes" id="UP000247099"/>
    </source>
</evidence>
<dbReference type="RefSeq" id="WP_110130676.1">
    <property type="nucleotide sequence ID" value="NZ_QHJQ01000004.1"/>
</dbReference>
<dbReference type="EMBL" id="QHJQ01000004">
    <property type="protein sequence ID" value="PXA04221.1"/>
    <property type="molecule type" value="Genomic_DNA"/>
</dbReference>
<dbReference type="Proteomes" id="UP000247099">
    <property type="component" value="Unassembled WGS sequence"/>
</dbReference>
<comment type="caution">
    <text evidence="1">The sequence shown here is derived from an EMBL/GenBank/DDBJ whole genome shotgun (WGS) entry which is preliminary data.</text>
</comment>
<organism evidence="1 2">
    <name type="scientific">Coraliomargarita sinensis</name>
    <dbReference type="NCBI Taxonomy" id="2174842"/>
    <lineage>
        <taxon>Bacteria</taxon>
        <taxon>Pseudomonadati</taxon>
        <taxon>Verrucomicrobiota</taxon>
        <taxon>Opitutia</taxon>
        <taxon>Puniceicoccales</taxon>
        <taxon>Coraliomargaritaceae</taxon>
        <taxon>Coraliomargarita</taxon>
    </lineage>
</organism>
<sequence length="324" mass="36677">MKEAHDVICTLFEGDYHYGVAALVNSLSAKGYKGKVLAGYKGAPPPWFQSDREARIGELNTVYTTQGDFELHFVKLDTDYHLTNYKPDFMLMVARSIPDWNTIFYFDPDIVIVRKWQYFRDWALAGVCLCEDVNSPVYEHNPKRSGWRSYFSKYGIELKFKSPVYVNGGCVGITKENINFLEEWIEIQLAMSDAIGGLSVSDLGLPKSTAPRLAYDVTQIFKLTDQDALNATLEYTRSTCSILGPEGMSFKHGSNWMTHAVGGKKPWRKNFLLDMFKAKPPTRADKSFWSSLSVGIQPTSHSRLVLKKVTVALAAFVGRFYRRG</sequence>
<dbReference type="InParanoid" id="A0A317ZLH1"/>
<evidence type="ECO:0008006" key="3">
    <source>
        <dbReference type="Google" id="ProtNLM"/>
    </source>
</evidence>
<reference evidence="1 2" key="1">
    <citation type="submission" date="2018-05" db="EMBL/GenBank/DDBJ databases">
        <title>Coraliomargarita sinensis sp. nov., isolated from a marine solar saltern.</title>
        <authorList>
            <person name="Zhou L.Y."/>
        </authorList>
    </citation>
    <scope>NUCLEOTIDE SEQUENCE [LARGE SCALE GENOMIC DNA]</scope>
    <source>
        <strain evidence="1 2">WN38</strain>
    </source>
</reference>